<proteinExistence type="predicted"/>
<reference evidence="2" key="1">
    <citation type="submission" date="2021-02" db="EMBL/GenBank/DDBJ databases">
        <authorList>
            <person name="Dougan E. K."/>
            <person name="Rhodes N."/>
            <person name="Thang M."/>
            <person name="Chan C."/>
        </authorList>
    </citation>
    <scope>NUCLEOTIDE SEQUENCE</scope>
</reference>
<evidence type="ECO:0000313" key="3">
    <source>
        <dbReference type="Proteomes" id="UP000604046"/>
    </source>
</evidence>
<feature type="compositionally biased region" description="Basic and acidic residues" evidence="1">
    <location>
        <begin position="190"/>
        <end position="203"/>
    </location>
</feature>
<feature type="region of interest" description="Disordered" evidence="1">
    <location>
        <begin position="1"/>
        <end position="145"/>
    </location>
</feature>
<name>A0A812SKR5_9DINO</name>
<feature type="compositionally biased region" description="Polar residues" evidence="1">
    <location>
        <begin position="227"/>
        <end position="236"/>
    </location>
</feature>
<dbReference type="Proteomes" id="UP000604046">
    <property type="component" value="Unassembled WGS sequence"/>
</dbReference>
<protein>
    <submittedName>
        <fullName evidence="2">Uncharacterized protein</fullName>
    </submittedName>
</protein>
<dbReference type="AlphaFoldDB" id="A0A812SKR5"/>
<feature type="compositionally biased region" description="Acidic residues" evidence="1">
    <location>
        <begin position="1"/>
        <end position="14"/>
    </location>
</feature>
<keyword evidence="3" id="KW-1185">Reference proteome</keyword>
<evidence type="ECO:0000313" key="2">
    <source>
        <dbReference type="EMBL" id="CAE7481587.1"/>
    </source>
</evidence>
<feature type="compositionally biased region" description="Low complexity" evidence="1">
    <location>
        <begin position="176"/>
        <end position="187"/>
    </location>
</feature>
<gene>
    <name evidence="2" type="ORF">SNAT2548_LOCUS27038</name>
</gene>
<comment type="caution">
    <text evidence="2">The sequence shown here is derived from an EMBL/GenBank/DDBJ whole genome shotgun (WGS) entry which is preliminary data.</text>
</comment>
<evidence type="ECO:0000256" key="1">
    <source>
        <dbReference type="SAM" id="MobiDB-lite"/>
    </source>
</evidence>
<organism evidence="2 3">
    <name type="scientific">Symbiodinium natans</name>
    <dbReference type="NCBI Taxonomy" id="878477"/>
    <lineage>
        <taxon>Eukaryota</taxon>
        <taxon>Sar</taxon>
        <taxon>Alveolata</taxon>
        <taxon>Dinophyceae</taxon>
        <taxon>Suessiales</taxon>
        <taxon>Symbiodiniaceae</taxon>
        <taxon>Symbiodinium</taxon>
    </lineage>
</organism>
<dbReference type="EMBL" id="CAJNDS010002452">
    <property type="protein sequence ID" value="CAE7481587.1"/>
    <property type="molecule type" value="Genomic_DNA"/>
</dbReference>
<sequence length="236" mass="24935">MSADDAQDAADEVPVEWVFEAHDDADEEVLSPPASGASKSWLSWLQGTPAPKGRQYSRESDASAGSLPQESEPSRDEQPATPAPPAASAAAKSSGYSGILGWMTGQAFMDEPDGPLPPPLPSRLDPEDEESVRHSSPSAQPRSVVEIDIPGGMFHEDEVIGERNVYRTTSTATNGPPASSSAAVVRAAPRHSEDASRPPKLPDRQVSFDLGPPDRKDTDPGNCLAKMQQTPSSVIG</sequence>
<feature type="region of interest" description="Disordered" evidence="1">
    <location>
        <begin position="168"/>
        <end position="236"/>
    </location>
</feature>
<accession>A0A812SKR5</accession>
<feature type="compositionally biased region" description="Polar residues" evidence="1">
    <location>
        <begin position="37"/>
        <end position="46"/>
    </location>
</feature>